<dbReference type="RefSeq" id="XP_001315289.1">
    <property type="nucleotide sequence ID" value="XM_001315254.1"/>
</dbReference>
<dbReference type="Pfam" id="PF12796">
    <property type="entry name" value="Ank_2"/>
    <property type="match status" value="1"/>
</dbReference>
<dbReference type="EMBL" id="DS113516">
    <property type="protein sequence ID" value="EAY03066.1"/>
    <property type="molecule type" value="Genomic_DNA"/>
</dbReference>
<feature type="repeat" description="ANK" evidence="3">
    <location>
        <begin position="42"/>
        <end position="69"/>
    </location>
</feature>
<dbReference type="PROSITE" id="PS50297">
    <property type="entry name" value="ANK_REP_REGION"/>
    <property type="match status" value="2"/>
</dbReference>
<dbReference type="SMART" id="SM00248">
    <property type="entry name" value="ANK"/>
    <property type="match status" value="2"/>
</dbReference>
<feature type="repeat" description="ANK" evidence="3">
    <location>
        <begin position="9"/>
        <end position="41"/>
    </location>
</feature>
<keyword evidence="2 3" id="KW-0040">ANK repeat</keyword>
<sequence length="69" mass="7724">MDINEKDGNEETALYIAVSNNSKETVDILLSHGANVNEKIKYGNTALHIATHFNYKEMTELLLSHGAKY</sequence>
<evidence type="ECO:0000313" key="4">
    <source>
        <dbReference type="EMBL" id="EAY03066.1"/>
    </source>
</evidence>
<dbReference type="SMR" id="A2EW89"/>
<evidence type="ECO:0000256" key="3">
    <source>
        <dbReference type="PROSITE-ProRule" id="PRU00023"/>
    </source>
</evidence>
<reference evidence="4" key="1">
    <citation type="submission" date="2006-10" db="EMBL/GenBank/DDBJ databases">
        <authorList>
            <person name="Amadeo P."/>
            <person name="Zhao Q."/>
            <person name="Wortman J."/>
            <person name="Fraser-Liggett C."/>
            <person name="Carlton J."/>
        </authorList>
    </citation>
    <scope>NUCLEOTIDE SEQUENCE</scope>
    <source>
        <strain evidence="4">G3</strain>
    </source>
</reference>
<dbReference type="AlphaFoldDB" id="A2EW89"/>
<dbReference type="OrthoDB" id="204260at2759"/>
<keyword evidence="5" id="KW-1185">Reference proteome</keyword>
<dbReference type="PANTHER" id="PTHR24189">
    <property type="entry name" value="MYOTROPHIN"/>
    <property type="match status" value="1"/>
</dbReference>
<evidence type="ECO:0000313" key="5">
    <source>
        <dbReference type="Proteomes" id="UP000001542"/>
    </source>
</evidence>
<dbReference type="SUPFAM" id="SSF48403">
    <property type="entry name" value="Ankyrin repeat"/>
    <property type="match status" value="1"/>
</dbReference>
<evidence type="ECO:0000256" key="2">
    <source>
        <dbReference type="ARBA" id="ARBA00023043"/>
    </source>
</evidence>
<dbReference type="InterPro" id="IPR036770">
    <property type="entry name" value="Ankyrin_rpt-contain_sf"/>
</dbReference>
<dbReference type="InParanoid" id="A2EW89"/>
<dbReference type="InterPro" id="IPR002110">
    <property type="entry name" value="Ankyrin_rpt"/>
</dbReference>
<dbReference type="KEGG" id="tva:4760904"/>
<gene>
    <name evidence="4" type="ORF">TVAG_171640</name>
</gene>
<proteinExistence type="predicted"/>
<dbReference type="InterPro" id="IPR050745">
    <property type="entry name" value="Multifunctional_regulatory"/>
</dbReference>
<reference evidence="4" key="2">
    <citation type="journal article" date="2007" name="Science">
        <title>Draft genome sequence of the sexually transmitted pathogen Trichomonas vaginalis.</title>
        <authorList>
            <person name="Carlton J.M."/>
            <person name="Hirt R.P."/>
            <person name="Silva J.C."/>
            <person name="Delcher A.L."/>
            <person name="Schatz M."/>
            <person name="Zhao Q."/>
            <person name="Wortman J.R."/>
            <person name="Bidwell S.L."/>
            <person name="Alsmark U.C.M."/>
            <person name="Besteiro S."/>
            <person name="Sicheritz-Ponten T."/>
            <person name="Noel C.J."/>
            <person name="Dacks J.B."/>
            <person name="Foster P.G."/>
            <person name="Simillion C."/>
            <person name="Van de Peer Y."/>
            <person name="Miranda-Saavedra D."/>
            <person name="Barton G.J."/>
            <person name="Westrop G.D."/>
            <person name="Mueller S."/>
            <person name="Dessi D."/>
            <person name="Fiori P.L."/>
            <person name="Ren Q."/>
            <person name="Paulsen I."/>
            <person name="Zhang H."/>
            <person name="Bastida-Corcuera F.D."/>
            <person name="Simoes-Barbosa A."/>
            <person name="Brown M.T."/>
            <person name="Hayes R.D."/>
            <person name="Mukherjee M."/>
            <person name="Okumura C.Y."/>
            <person name="Schneider R."/>
            <person name="Smith A.J."/>
            <person name="Vanacova S."/>
            <person name="Villalvazo M."/>
            <person name="Haas B.J."/>
            <person name="Pertea M."/>
            <person name="Feldblyum T.V."/>
            <person name="Utterback T.R."/>
            <person name="Shu C.L."/>
            <person name="Osoegawa K."/>
            <person name="de Jong P.J."/>
            <person name="Hrdy I."/>
            <person name="Horvathova L."/>
            <person name="Zubacova Z."/>
            <person name="Dolezal P."/>
            <person name="Malik S.B."/>
            <person name="Logsdon J.M. Jr."/>
            <person name="Henze K."/>
            <person name="Gupta A."/>
            <person name="Wang C.C."/>
            <person name="Dunne R.L."/>
            <person name="Upcroft J.A."/>
            <person name="Upcroft P."/>
            <person name="White O."/>
            <person name="Salzberg S.L."/>
            <person name="Tang P."/>
            <person name="Chiu C.-H."/>
            <person name="Lee Y.-S."/>
            <person name="Embley T.M."/>
            <person name="Coombs G.H."/>
            <person name="Mottram J.C."/>
            <person name="Tachezy J."/>
            <person name="Fraser-Liggett C.M."/>
            <person name="Johnson P.J."/>
        </authorList>
    </citation>
    <scope>NUCLEOTIDE SEQUENCE [LARGE SCALE GENOMIC DNA]</scope>
    <source>
        <strain evidence="4">G3</strain>
    </source>
</reference>
<dbReference type="PANTHER" id="PTHR24189:SF50">
    <property type="entry name" value="ANKYRIN REPEAT AND SOCS BOX PROTEIN 2"/>
    <property type="match status" value="1"/>
</dbReference>
<name>A2EW89_TRIV3</name>
<dbReference type="PROSITE" id="PS50088">
    <property type="entry name" value="ANK_REPEAT"/>
    <property type="match status" value="2"/>
</dbReference>
<dbReference type="STRING" id="5722.A2EW89"/>
<accession>A2EW89</accession>
<dbReference type="Proteomes" id="UP000001542">
    <property type="component" value="Unassembled WGS sequence"/>
</dbReference>
<organism evidence="4 5">
    <name type="scientific">Trichomonas vaginalis (strain ATCC PRA-98 / G3)</name>
    <dbReference type="NCBI Taxonomy" id="412133"/>
    <lineage>
        <taxon>Eukaryota</taxon>
        <taxon>Metamonada</taxon>
        <taxon>Parabasalia</taxon>
        <taxon>Trichomonadida</taxon>
        <taxon>Trichomonadidae</taxon>
        <taxon>Trichomonas</taxon>
    </lineage>
</organism>
<dbReference type="Gene3D" id="1.25.40.20">
    <property type="entry name" value="Ankyrin repeat-containing domain"/>
    <property type="match status" value="1"/>
</dbReference>
<dbReference type="VEuPathDB" id="TrichDB:TVAG_171640"/>
<protein>
    <submittedName>
        <fullName evidence="4">Ankyrin repeat protein, putative</fullName>
    </submittedName>
</protein>
<keyword evidence="1" id="KW-0677">Repeat</keyword>
<evidence type="ECO:0000256" key="1">
    <source>
        <dbReference type="ARBA" id="ARBA00022737"/>
    </source>
</evidence>
<dbReference type="VEuPathDB" id="TrichDB:TVAGG3_0916420"/>